<gene>
    <name evidence="2" type="ORF">QGN17_02345</name>
</gene>
<keyword evidence="3" id="KW-1185">Reference proteome</keyword>
<dbReference type="RefSeq" id="WP_281042912.1">
    <property type="nucleotide sequence ID" value="NZ_JARYGZ010000001.1"/>
</dbReference>
<evidence type="ECO:0000313" key="3">
    <source>
        <dbReference type="Proteomes" id="UP001160625"/>
    </source>
</evidence>
<reference evidence="2" key="1">
    <citation type="submission" date="2023-04" db="EMBL/GenBank/DDBJ databases">
        <title>Sphingomonas sp. MAHUQ-71 isolated from rice field.</title>
        <authorList>
            <person name="Huq M.A."/>
        </authorList>
    </citation>
    <scope>NUCLEOTIDE SEQUENCE</scope>
    <source>
        <strain evidence="2">MAHUQ-71</strain>
    </source>
</reference>
<dbReference type="EMBL" id="JARYGZ010000001">
    <property type="protein sequence ID" value="MDH7637561.1"/>
    <property type="molecule type" value="Genomic_DNA"/>
</dbReference>
<dbReference type="Proteomes" id="UP001160625">
    <property type="component" value="Unassembled WGS sequence"/>
</dbReference>
<evidence type="ECO:0000313" key="2">
    <source>
        <dbReference type="EMBL" id="MDH7637561.1"/>
    </source>
</evidence>
<organism evidence="2 3">
    <name type="scientific">Sphingomonas oryzagri</name>
    <dbReference type="NCBI Taxonomy" id="3042314"/>
    <lineage>
        <taxon>Bacteria</taxon>
        <taxon>Pseudomonadati</taxon>
        <taxon>Pseudomonadota</taxon>
        <taxon>Alphaproteobacteria</taxon>
        <taxon>Sphingomonadales</taxon>
        <taxon>Sphingomonadaceae</taxon>
        <taxon>Sphingomonas</taxon>
    </lineage>
</organism>
<feature type="transmembrane region" description="Helical" evidence="1">
    <location>
        <begin position="45"/>
        <end position="65"/>
    </location>
</feature>
<evidence type="ECO:0000256" key="1">
    <source>
        <dbReference type="SAM" id="Phobius"/>
    </source>
</evidence>
<sequence>MLPASKAERSLMLHGAGLAMLGLAWFLGHLLLAIGFGHAGHEPAIAYPLALITFLMASAGVALAVMGPRLFHRVIVADRWLPHVPATFREQKPEDRA</sequence>
<comment type="caution">
    <text evidence="2">The sequence shown here is derived from an EMBL/GenBank/DDBJ whole genome shotgun (WGS) entry which is preliminary data.</text>
</comment>
<feature type="transmembrane region" description="Helical" evidence="1">
    <location>
        <begin position="12"/>
        <end position="39"/>
    </location>
</feature>
<keyword evidence="1" id="KW-1133">Transmembrane helix</keyword>
<name>A0ABT6MX42_9SPHN</name>
<keyword evidence="1" id="KW-0472">Membrane</keyword>
<accession>A0ABT6MX42</accession>
<proteinExistence type="predicted"/>
<keyword evidence="1" id="KW-0812">Transmembrane</keyword>
<protein>
    <submittedName>
        <fullName evidence="2">Uncharacterized protein</fullName>
    </submittedName>
</protein>